<dbReference type="OrthoDB" id="1888931at2759"/>
<keyword evidence="3" id="KW-0560">Oxidoreductase</keyword>
<accession>A0A7G3ZJK9</accession>
<dbReference type="SUPFAM" id="SSF51735">
    <property type="entry name" value="NAD(P)-binding Rossmann-fold domains"/>
    <property type="match status" value="1"/>
</dbReference>
<dbReference type="PRINTS" id="PR00081">
    <property type="entry name" value="GDHRDH"/>
</dbReference>
<sequence>MLSVDVFQKGCQGNNRHLSMTFQSFITAPAEQSEVPQQPPAGQYGKSKPFLELFSQKGKLVVVTGAAGAIGGAICEGFASAGADLCLLDYKYDPKLANQLVSEYGIVAKAYQVDITDANAVKQCVAAIRTDFKGRDIDTFIANAGIAWTAGSILNESATPEAWRKVMEVNVQGTYHCSKYIAEVFKTQGHGCLILTASMSSYISNVPNYQTCYNASKAAVRHMAKGFAVEFAHLTEPAGKIRCNSVSPGYTDTILSSFVPVEQRAQWWGLTPMGREALPQELVGAYLYLASDAASFTNGCDIVIDGGYTCV</sequence>
<dbReference type="FunFam" id="3.40.50.720:FF:000090">
    <property type="entry name" value="NADP-dependent mannitol dehydrogenase"/>
    <property type="match status" value="1"/>
</dbReference>
<dbReference type="GO" id="GO:0050664">
    <property type="term" value="F:oxidoreductase activity, acting on NAD(P)H, oxygen as acceptor"/>
    <property type="evidence" value="ECO:0007669"/>
    <property type="project" value="TreeGrafter"/>
</dbReference>
<name>A0A7G3ZJK9_9SACH</name>
<evidence type="ECO:0000256" key="2">
    <source>
        <dbReference type="ARBA" id="ARBA00022857"/>
    </source>
</evidence>
<organism evidence="4 5">
    <name type="scientific">Torulaspora globosa</name>
    <dbReference type="NCBI Taxonomy" id="48254"/>
    <lineage>
        <taxon>Eukaryota</taxon>
        <taxon>Fungi</taxon>
        <taxon>Dikarya</taxon>
        <taxon>Ascomycota</taxon>
        <taxon>Saccharomycotina</taxon>
        <taxon>Saccharomycetes</taxon>
        <taxon>Saccharomycetales</taxon>
        <taxon>Saccharomycetaceae</taxon>
        <taxon>Torulaspora</taxon>
    </lineage>
</organism>
<dbReference type="PANTHER" id="PTHR43008">
    <property type="entry name" value="BENZIL REDUCTASE"/>
    <property type="match status" value="1"/>
</dbReference>
<evidence type="ECO:0000313" key="4">
    <source>
        <dbReference type="EMBL" id="QLL33695.1"/>
    </source>
</evidence>
<comment type="similarity">
    <text evidence="1">Belongs to the short-chain dehydrogenases/reductases (SDR) family.</text>
</comment>
<dbReference type="InterPro" id="IPR002347">
    <property type="entry name" value="SDR_fam"/>
</dbReference>
<dbReference type="KEGG" id="tgb:HG536_0F00190"/>
<dbReference type="Gene3D" id="3.40.50.720">
    <property type="entry name" value="NAD(P)-binding Rossmann-like Domain"/>
    <property type="match status" value="1"/>
</dbReference>
<gene>
    <name evidence="4" type="ORF">HG536_0F00190</name>
</gene>
<dbReference type="RefSeq" id="XP_037140369.1">
    <property type="nucleotide sequence ID" value="XM_037284473.1"/>
</dbReference>
<dbReference type="InterPro" id="IPR020904">
    <property type="entry name" value="Sc_DH/Rdtase_CS"/>
</dbReference>
<dbReference type="GO" id="GO:0050085">
    <property type="term" value="F:mannitol 2-dehydrogenase (NADP+) activity"/>
    <property type="evidence" value="ECO:0007669"/>
    <property type="project" value="UniProtKB-ARBA"/>
</dbReference>
<evidence type="ECO:0000256" key="3">
    <source>
        <dbReference type="ARBA" id="ARBA00023002"/>
    </source>
</evidence>
<dbReference type="GeneID" id="59326910"/>
<dbReference type="EMBL" id="CP059251">
    <property type="protein sequence ID" value="QLL33695.1"/>
    <property type="molecule type" value="Genomic_DNA"/>
</dbReference>
<evidence type="ECO:0000313" key="5">
    <source>
        <dbReference type="Proteomes" id="UP000515788"/>
    </source>
</evidence>
<keyword evidence="5" id="KW-1185">Reference proteome</keyword>
<protein>
    <submittedName>
        <fullName evidence="4">Uncharacterized protein</fullName>
    </submittedName>
</protein>
<dbReference type="AlphaFoldDB" id="A0A7G3ZJK9"/>
<dbReference type="PROSITE" id="PS00061">
    <property type="entry name" value="ADH_SHORT"/>
    <property type="match status" value="1"/>
</dbReference>
<dbReference type="InterPro" id="IPR036291">
    <property type="entry name" value="NAD(P)-bd_dom_sf"/>
</dbReference>
<proteinExistence type="inferred from homology"/>
<dbReference type="GO" id="GO:0044281">
    <property type="term" value="P:small molecule metabolic process"/>
    <property type="evidence" value="ECO:0007669"/>
    <property type="project" value="UniProtKB-ARBA"/>
</dbReference>
<dbReference type="Proteomes" id="UP000515788">
    <property type="component" value="Chromosome 6"/>
</dbReference>
<reference evidence="4 5" key="1">
    <citation type="submission" date="2020-06" db="EMBL/GenBank/DDBJ databases">
        <title>The yeast mating-type switching endonuclease HO is a domesticated member of an unorthodox homing genetic element family.</title>
        <authorList>
            <person name="Coughlan A.Y."/>
            <person name="Lombardi L."/>
            <person name="Braun-Galleani S."/>
            <person name="Martos A.R."/>
            <person name="Galeote V."/>
            <person name="Bigey F."/>
            <person name="Dequin S."/>
            <person name="Byrne K.P."/>
            <person name="Wolfe K.H."/>
        </authorList>
    </citation>
    <scope>NUCLEOTIDE SEQUENCE [LARGE SCALE GENOMIC DNA]</scope>
    <source>
        <strain evidence="4 5">CBS764</strain>
    </source>
</reference>
<dbReference type="PANTHER" id="PTHR43008:SF13">
    <property type="entry name" value="L-XYLULOSE REDUCTASE-RELATED"/>
    <property type="match status" value="1"/>
</dbReference>
<evidence type="ECO:0000256" key="1">
    <source>
        <dbReference type="ARBA" id="ARBA00006484"/>
    </source>
</evidence>
<dbReference type="Pfam" id="PF13561">
    <property type="entry name" value="adh_short_C2"/>
    <property type="match status" value="1"/>
</dbReference>
<dbReference type="GO" id="GO:0005975">
    <property type="term" value="P:carbohydrate metabolic process"/>
    <property type="evidence" value="ECO:0007669"/>
    <property type="project" value="UniProtKB-ARBA"/>
</dbReference>
<keyword evidence="2" id="KW-0521">NADP</keyword>